<dbReference type="PANTHER" id="PTHR11008">
    <property type="entry name" value="PROTEIN TAKEOUT-LIKE PROTEIN"/>
    <property type="match status" value="1"/>
</dbReference>
<dbReference type="Proteomes" id="UP001152562">
    <property type="component" value="Unassembled WGS sequence"/>
</dbReference>
<dbReference type="PANTHER" id="PTHR11008:SF9">
    <property type="entry name" value="PROTEIN TAKEOUT-LIKE PROTEIN"/>
    <property type="match status" value="1"/>
</dbReference>
<organism evidence="2 3">
    <name type="scientific">Pieris brassicae</name>
    <name type="common">White butterfly</name>
    <name type="synonym">Large white butterfly</name>
    <dbReference type="NCBI Taxonomy" id="7116"/>
    <lineage>
        <taxon>Eukaryota</taxon>
        <taxon>Metazoa</taxon>
        <taxon>Ecdysozoa</taxon>
        <taxon>Arthropoda</taxon>
        <taxon>Hexapoda</taxon>
        <taxon>Insecta</taxon>
        <taxon>Pterygota</taxon>
        <taxon>Neoptera</taxon>
        <taxon>Endopterygota</taxon>
        <taxon>Lepidoptera</taxon>
        <taxon>Glossata</taxon>
        <taxon>Ditrysia</taxon>
        <taxon>Papilionoidea</taxon>
        <taxon>Pieridae</taxon>
        <taxon>Pierinae</taxon>
        <taxon>Pieris</taxon>
    </lineage>
</organism>
<evidence type="ECO:0000313" key="3">
    <source>
        <dbReference type="Proteomes" id="UP001152562"/>
    </source>
</evidence>
<sequence length="497" mass="55795">MKFLVFACALLVAGATALPPKTNEVEPIEPRLITNSIRNIIRQVQNAIRENGLDPLIIDSYEFEYNVPFLVDVRLFLNNFSFIGASDIVIRQLDYSVVSNRLRFNIELPHLVLVVVNSGLKANVLGERYSGDFRGSLAIDGIRLSGEVRVNIGIISGISIRSLDMKFGIDRITSNVNLTLMEEDLSANVNKLFNEDIPYILKTFEDSINQFITDTIRAILDQALKPSYFSGDNIQHFIARMHAITISLLVFASFVNASDLKIDKLRLEEALKDSRVGERNRLLEGILNDLIDQLRDIMVNGTENIPVLDPLRIGEIEVGESIFETPESFIKIGETRIDNLSTFVFDTLNIAIEGIIFQRYILSFDTHIPEINVNTNSYDMNFVAMGGQVFGSGDMSVNVVKPRIKGRLSTSLRINNGMFLTINDCDIQVSLGDFQPIITGMWNSEVASSFISRFLGNLIPELMTFFKYEINQILSDAVKTIGNEILKDINVIDLIRP</sequence>
<evidence type="ECO:0000256" key="1">
    <source>
        <dbReference type="SAM" id="SignalP"/>
    </source>
</evidence>
<dbReference type="InterPro" id="IPR038606">
    <property type="entry name" value="To_sf"/>
</dbReference>
<feature type="signal peptide" evidence="1">
    <location>
        <begin position="1"/>
        <end position="17"/>
    </location>
</feature>
<feature type="chain" id="PRO_5040448135" evidence="1">
    <location>
        <begin position="18"/>
        <end position="497"/>
    </location>
</feature>
<reference evidence="2" key="1">
    <citation type="submission" date="2022-05" db="EMBL/GenBank/DDBJ databases">
        <authorList>
            <person name="Okamura Y."/>
        </authorList>
    </citation>
    <scope>NUCLEOTIDE SEQUENCE</scope>
</reference>
<keyword evidence="3" id="KW-1185">Reference proteome</keyword>
<name>A0A9P0SHA3_PIEBR</name>
<accession>A0A9P0SHA3</accession>
<evidence type="ECO:0000313" key="2">
    <source>
        <dbReference type="EMBL" id="CAH3847701.1"/>
    </source>
</evidence>
<keyword evidence="1" id="KW-0732">Signal</keyword>
<comment type="caution">
    <text evidence="2">The sequence shown here is derived from an EMBL/GenBank/DDBJ whole genome shotgun (WGS) entry which is preliminary data.</text>
</comment>
<dbReference type="EMBL" id="CALOZG010000001">
    <property type="protein sequence ID" value="CAH3847701.1"/>
    <property type="molecule type" value="Genomic_DNA"/>
</dbReference>
<dbReference type="Gene3D" id="3.15.10.30">
    <property type="entry name" value="Haemolymph juvenile hormone binding protein"/>
    <property type="match status" value="2"/>
</dbReference>
<dbReference type="InterPro" id="IPR010562">
    <property type="entry name" value="Haemolymph_juvenile_hormone-bd"/>
</dbReference>
<dbReference type="AlphaFoldDB" id="A0A9P0SHA3"/>
<gene>
    <name evidence="2" type="ORF">PIBRA_LOCUS318</name>
</gene>
<protein>
    <submittedName>
        <fullName evidence="2">Uncharacterized protein</fullName>
    </submittedName>
</protein>
<dbReference type="SMART" id="SM00700">
    <property type="entry name" value="JHBP"/>
    <property type="match status" value="1"/>
</dbReference>
<proteinExistence type="predicted"/>
<dbReference type="Pfam" id="PF06585">
    <property type="entry name" value="JHBP"/>
    <property type="match status" value="2"/>
</dbReference>